<keyword evidence="4" id="KW-1185">Reference proteome</keyword>
<evidence type="ECO:0008006" key="5">
    <source>
        <dbReference type="Google" id="ProtNLM"/>
    </source>
</evidence>
<dbReference type="AlphaFoldDB" id="K3W4H9"/>
<sequence length="141" mass="15729">MHHLRGAVLQPRCARVGVAGARTEIPGCSLCMGNQARVEPGCNVVSTCRHATSPTASGRARTCTWRAPSSPPSRPSWASSSRPWTSKDEYMSYMAMAKVDATADNTYRYLNFDELPDFRRRERQGRDQRRDEGGEEAEHPT</sequence>
<evidence type="ECO:0000313" key="3">
    <source>
        <dbReference type="EMBL" id="EJK77969.1"/>
    </source>
</evidence>
<dbReference type="SUPFAM" id="SSF53732">
    <property type="entry name" value="Aconitase iron-sulfur domain"/>
    <property type="match status" value="1"/>
</dbReference>
<dbReference type="PROSITE" id="PS01244">
    <property type="entry name" value="ACONITASE_2"/>
    <property type="match status" value="1"/>
</dbReference>
<organism evidence="3 4">
    <name type="scientific">Thalassiosira oceanica</name>
    <name type="common">Marine diatom</name>
    <dbReference type="NCBI Taxonomy" id="159749"/>
    <lineage>
        <taxon>Eukaryota</taxon>
        <taxon>Sar</taxon>
        <taxon>Stramenopiles</taxon>
        <taxon>Ochrophyta</taxon>
        <taxon>Bacillariophyta</taxon>
        <taxon>Coscinodiscophyceae</taxon>
        <taxon>Thalassiosirophycidae</taxon>
        <taxon>Thalassiosirales</taxon>
        <taxon>Thalassiosiraceae</taxon>
        <taxon>Thalassiosira</taxon>
    </lineage>
</organism>
<gene>
    <name evidence="3" type="ORF">THAOC_00160</name>
</gene>
<reference evidence="3 4" key="1">
    <citation type="journal article" date="2012" name="Genome Biol.">
        <title>Genome and low-iron response of an oceanic diatom adapted to chronic iron limitation.</title>
        <authorList>
            <person name="Lommer M."/>
            <person name="Specht M."/>
            <person name="Roy A.S."/>
            <person name="Kraemer L."/>
            <person name="Andreson R."/>
            <person name="Gutowska M.A."/>
            <person name="Wolf J."/>
            <person name="Bergner S.V."/>
            <person name="Schilhabel M.B."/>
            <person name="Klostermeier U.C."/>
            <person name="Beiko R.G."/>
            <person name="Rosenstiel P."/>
            <person name="Hippler M."/>
            <person name="Laroche J."/>
        </authorList>
    </citation>
    <scope>NUCLEOTIDE SEQUENCE [LARGE SCALE GENOMIC DNA]</scope>
    <source>
        <strain evidence="3 4">CCMP1005</strain>
    </source>
</reference>
<evidence type="ECO:0000256" key="1">
    <source>
        <dbReference type="ARBA" id="ARBA00023004"/>
    </source>
</evidence>
<protein>
    <recommendedName>
        <fullName evidence="5">Aconitase/3-isopropylmalate dehydratase large subunit alpha/beta/alpha domain-containing protein</fullName>
    </recommendedName>
</protein>
<dbReference type="OrthoDB" id="419183at2759"/>
<feature type="region of interest" description="Disordered" evidence="2">
    <location>
        <begin position="51"/>
        <end position="84"/>
    </location>
</feature>
<dbReference type="InterPro" id="IPR036008">
    <property type="entry name" value="Aconitase_4Fe-4S_dom"/>
</dbReference>
<dbReference type="InterPro" id="IPR015931">
    <property type="entry name" value="Acnase/IPM_dHydase_lsu_aba_1/3"/>
</dbReference>
<dbReference type="Proteomes" id="UP000266841">
    <property type="component" value="Unassembled WGS sequence"/>
</dbReference>
<dbReference type="InterPro" id="IPR018136">
    <property type="entry name" value="Aconitase_4Fe-4S_BS"/>
</dbReference>
<dbReference type="EMBL" id="AGNL01000154">
    <property type="protein sequence ID" value="EJK77969.1"/>
    <property type="molecule type" value="Genomic_DNA"/>
</dbReference>
<comment type="caution">
    <text evidence="3">The sequence shown here is derived from an EMBL/GenBank/DDBJ whole genome shotgun (WGS) entry which is preliminary data.</text>
</comment>
<evidence type="ECO:0000256" key="2">
    <source>
        <dbReference type="SAM" id="MobiDB-lite"/>
    </source>
</evidence>
<evidence type="ECO:0000313" key="4">
    <source>
        <dbReference type="Proteomes" id="UP000266841"/>
    </source>
</evidence>
<proteinExistence type="predicted"/>
<accession>K3W4H9</accession>
<keyword evidence="1" id="KW-0408">Iron</keyword>
<name>K3W4H9_THAOC</name>
<dbReference type="Gene3D" id="3.30.499.10">
    <property type="entry name" value="Aconitase, domain 3"/>
    <property type="match status" value="1"/>
</dbReference>
<feature type="region of interest" description="Disordered" evidence="2">
    <location>
        <begin position="117"/>
        <end position="141"/>
    </location>
</feature>
<feature type="compositionally biased region" description="Low complexity" evidence="2">
    <location>
        <begin position="75"/>
        <end position="84"/>
    </location>
</feature>